<feature type="region of interest" description="Disordered" evidence="7">
    <location>
        <begin position="199"/>
        <end position="240"/>
    </location>
</feature>
<dbReference type="GO" id="GO:0022857">
    <property type="term" value="F:transmembrane transporter activity"/>
    <property type="evidence" value="ECO:0007669"/>
    <property type="project" value="UniProtKB-UniRule"/>
</dbReference>
<dbReference type="PANTHER" id="PTHR12385">
    <property type="entry name" value="CHOLINE TRANSPORTER-LIKE (SLC FAMILY 44)"/>
    <property type="match status" value="1"/>
</dbReference>
<evidence type="ECO:0000256" key="5">
    <source>
        <dbReference type="ARBA" id="ARBA00023136"/>
    </source>
</evidence>
<gene>
    <name evidence="8" type="ORF">ARAM_005147</name>
</gene>
<protein>
    <recommendedName>
        <fullName evidence="6">Protein PNS1</fullName>
    </recommendedName>
</protein>
<feature type="transmembrane region" description="Helical" evidence="6">
    <location>
        <begin position="647"/>
        <end position="667"/>
    </location>
</feature>
<organism evidence="8 9">
    <name type="scientific">Aspergillus rambellii</name>
    <dbReference type="NCBI Taxonomy" id="308745"/>
    <lineage>
        <taxon>Eukaryota</taxon>
        <taxon>Fungi</taxon>
        <taxon>Dikarya</taxon>
        <taxon>Ascomycota</taxon>
        <taxon>Pezizomycotina</taxon>
        <taxon>Eurotiomycetes</taxon>
        <taxon>Eurotiomycetidae</taxon>
        <taxon>Eurotiales</taxon>
        <taxon>Aspergillaceae</taxon>
        <taxon>Aspergillus</taxon>
        <taxon>Aspergillus subgen. Nidulantes</taxon>
    </lineage>
</organism>
<dbReference type="GO" id="GO:0005886">
    <property type="term" value="C:plasma membrane"/>
    <property type="evidence" value="ECO:0007669"/>
    <property type="project" value="UniProtKB-SubCell"/>
</dbReference>
<evidence type="ECO:0000313" key="8">
    <source>
        <dbReference type="EMBL" id="KKK24135.1"/>
    </source>
</evidence>
<feature type="transmembrane region" description="Helical" evidence="6">
    <location>
        <begin position="356"/>
        <end position="376"/>
    </location>
</feature>
<evidence type="ECO:0000256" key="1">
    <source>
        <dbReference type="ARBA" id="ARBA00004141"/>
    </source>
</evidence>
<dbReference type="Proteomes" id="UP000034291">
    <property type="component" value="Unassembled WGS sequence"/>
</dbReference>
<keyword evidence="9" id="KW-1185">Reference proteome</keyword>
<dbReference type="PANTHER" id="PTHR12385:SF88">
    <property type="entry name" value="CHOLINE TRANSPORTER-LIKE PROTEIN CTL1"/>
    <property type="match status" value="1"/>
</dbReference>
<keyword evidence="3 6" id="KW-0812">Transmembrane</keyword>
<feature type="transmembrane region" description="Helical" evidence="6">
    <location>
        <begin position="287"/>
        <end position="306"/>
    </location>
</feature>
<dbReference type="EMBL" id="JZBS01001090">
    <property type="protein sequence ID" value="KKK24135.1"/>
    <property type="molecule type" value="Genomic_DNA"/>
</dbReference>
<comment type="subcellular location">
    <subcellularLocation>
        <location evidence="6">Cell membrane</location>
        <topology evidence="6">Multi-pass membrane protein</topology>
    </subcellularLocation>
    <subcellularLocation>
        <location evidence="1">Membrane</location>
        <topology evidence="1">Multi-pass membrane protein</topology>
    </subcellularLocation>
</comment>
<name>A0A0F8X3E8_9EURO</name>
<keyword evidence="5 6" id="KW-0472">Membrane</keyword>
<evidence type="ECO:0000313" key="9">
    <source>
        <dbReference type="Proteomes" id="UP000034291"/>
    </source>
</evidence>
<evidence type="ECO:0000256" key="7">
    <source>
        <dbReference type="SAM" id="MobiDB-lite"/>
    </source>
</evidence>
<feature type="transmembrane region" description="Helical" evidence="6">
    <location>
        <begin position="396"/>
        <end position="413"/>
    </location>
</feature>
<comment type="caution">
    <text evidence="8">The sequence shown here is derived from an EMBL/GenBank/DDBJ whole genome shotgun (WGS) entry which is preliminary data.</text>
</comment>
<evidence type="ECO:0000256" key="4">
    <source>
        <dbReference type="ARBA" id="ARBA00022989"/>
    </source>
</evidence>
<feature type="transmembrane region" description="Helical" evidence="6">
    <location>
        <begin position="326"/>
        <end position="349"/>
    </location>
</feature>
<dbReference type="InterPro" id="IPR007603">
    <property type="entry name" value="Choline_transptr-like"/>
</dbReference>
<feature type="transmembrane region" description="Helical" evidence="6">
    <location>
        <begin position="492"/>
        <end position="517"/>
    </location>
</feature>
<feature type="compositionally biased region" description="Basic and acidic residues" evidence="7">
    <location>
        <begin position="137"/>
        <end position="148"/>
    </location>
</feature>
<feature type="compositionally biased region" description="Basic and acidic residues" evidence="7">
    <location>
        <begin position="199"/>
        <end position="212"/>
    </location>
</feature>
<comment type="similarity">
    <text evidence="2 6">Belongs to the CTL (choline transporter-like) family.</text>
</comment>
<comment type="function">
    <text evidence="6">Probably involved in transport through the plasma membrane.</text>
</comment>
<evidence type="ECO:0000256" key="2">
    <source>
        <dbReference type="ARBA" id="ARBA00007168"/>
    </source>
</evidence>
<evidence type="ECO:0000256" key="3">
    <source>
        <dbReference type="ARBA" id="ARBA00022692"/>
    </source>
</evidence>
<reference evidence="8 9" key="1">
    <citation type="submission" date="2015-02" db="EMBL/GenBank/DDBJ databases">
        <title>Draft Genome Sequences of Two Closely-Related Aflatoxigenic Aspergillus Species Obtained from the Cote d'Ivoire.</title>
        <authorList>
            <person name="Moore G.G."/>
            <person name="Beltz S.B."/>
            <person name="Mack B.M."/>
        </authorList>
    </citation>
    <scope>NUCLEOTIDE SEQUENCE [LARGE SCALE GENOMIC DNA]</scope>
    <source>
        <strain evidence="8 9">SRRC1468</strain>
    </source>
</reference>
<evidence type="ECO:0000256" key="6">
    <source>
        <dbReference type="RuleBase" id="RU368066"/>
    </source>
</evidence>
<dbReference type="Pfam" id="PF04515">
    <property type="entry name" value="Choline_transpo"/>
    <property type="match status" value="1"/>
</dbReference>
<keyword evidence="4 6" id="KW-1133">Transmembrane helix</keyword>
<dbReference type="OrthoDB" id="420519at2759"/>
<feature type="transmembrane region" description="Helical" evidence="6">
    <location>
        <begin position="679"/>
        <end position="702"/>
    </location>
</feature>
<sequence length="755" mass="83790">MFSEYASRFLAQSQSRIVPRPDEKRRKEHGRLIQQPGNSRYLPSRSFLQRRPADPYQPGASQFSNFAFGARNSPQQAPLFHSATDDFHEEDDEAEREREIADFYALQRSRRHFGGSQLRDSETDDDDNSPGASGQKAPEEIPQRENKGIRSAWRAPRFNNGGREWFVDPVIEAADDEDELDASSSRTRGKLVDIHLEDTLRSDPDADHHDESPGVGDDDPPSIQRFREQPQPRMGGLGTDSFFISQEASKQALLENPRPLTAEGSYTAAINPEGIESPIHDAFWGQLFLISLACLFATSFLVYLHTSSPPGDKSKWGDTIYLTIHSSFYLLGVYTLVSVFISLLWLALLRSYVRPLVYATIFIVPIILYSFSLYPFISSFRGTWQGSSIQDKVMRFGSFVPFIMATAWIYNVIRSRHAIGKAISILEFSCRILAANPELLILGLGNLVLIVSWTWVWMLMFTRVFLGGHLSGSALFIISTSSWWLGAYFIIVYLWSLGIIAGIQRAVTAATVSQWYFHRLASPAPTSRQIVQAATVHSLTTLFGTICLSRLISLLIRIPLLLLPSRIAAIVSLFAYTLVPAPIATLTDPLSLTYAAIHSQPLATSARGLTQMTNLAPSIATSSLHPRSFSWARESYSPLLSYRLSKLILHAARLMMSLALGFGGWVSTARSLGVPSSGGVVRGSVYAYIVGLIAGTIGWSVLGSIEGVIADIVDASIICWSSEVGTYGREARYCREAGWLFGQDTTREDRYSAEP</sequence>
<feature type="region of interest" description="Disordered" evidence="7">
    <location>
        <begin position="1"/>
        <end position="155"/>
    </location>
</feature>
<proteinExistence type="inferred from homology"/>
<accession>A0A0F8X3E8</accession>
<dbReference type="STRING" id="308745.A0A0F8X3E8"/>
<dbReference type="AlphaFoldDB" id="A0A0F8X3E8"/>
<feature type="transmembrane region" description="Helical" evidence="6">
    <location>
        <begin position="439"/>
        <end position="458"/>
    </location>
</feature>